<proteinExistence type="predicted"/>
<organism evidence="2 3">
    <name type="scientific">Pyramidobacter piscolens W5455</name>
    <dbReference type="NCBI Taxonomy" id="352165"/>
    <lineage>
        <taxon>Bacteria</taxon>
        <taxon>Thermotogati</taxon>
        <taxon>Synergistota</taxon>
        <taxon>Synergistia</taxon>
        <taxon>Synergistales</taxon>
        <taxon>Dethiosulfovibrionaceae</taxon>
        <taxon>Pyramidobacter</taxon>
    </lineage>
</organism>
<dbReference type="EMBL" id="ADFP01000059">
    <property type="protein sequence ID" value="EFB90863.1"/>
    <property type="molecule type" value="Genomic_DNA"/>
</dbReference>
<gene>
    <name evidence="2" type="ORF">HMPREF7215_1779</name>
</gene>
<evidence type="ECO:0000313" key="2">
    <source>
        <dbReference type="EMBL" id="EFB90863.1"/>
    </source>
</evidence>
<comment type="caution">
    <text evidence="2">The sequence shown here is derived from an EMBL/GenBank/DDBJ whole genome shotgun (WGS) entry which is preliminary data.</text>
</comment>
<dbReference type="Proteomes" id="UP000006462">
    <property type="component" value="Unassembled WGS sequence"/>
</dbReference>
<reference evidence="2 3" key="1">
    <citation type="submission" date="2009-12" db="EMBL/GenBank/DDBJ databases">
        <authorList>
            <person name="Shrivastava S."/>
            <person name="Madupu R."/>
            <person name="Durkin A.S."/>
            <person name="Torralba M."/>
            <person name="Methe B."/>
            <person name="Sutton G.G."/>
            <person name="Strausberg R.L."/>
            <person name="Nelson K.E."/>
        </authorList>
    </citation>
    <scope>NUCLEOTIDE SEQUENCE [LARGE SCALE GENOMIC DNA]</scope>
    <source>
        <strain evidence="2 3">W5455</strain>
    </source>
</reference>
<name>A0ABM9ZVB3_9BACT</name>
<protein>
    <submittedName>
        <fullName evidence="2">Uncharacterized protein</fullName>
    </submittedName>
</protein>
<evidence type="ECO:0000256" key="1">
    <source>
        <dbReference type="SAM" id="MobiDB-lite"/>
    </source>
</evidence>
<keyword evidence="3" id="KW-1185">Reference proteome</keyword>
<accession>A0ABM9ZVB3</accession>
<feature type="region of interest" description="Disordered" evidence="1">
    <location>
        <begin position="23"/>
        <end position="45"/>
    </location>
</feature>
<sequence length="45" mass="4742">MTAPQGTENAQKFSVPYGAVVSKRSFPAEGERSADASRGDLSLNN</sequence>
<evidence type="ECO:0000313" key="3">
    <source>
        <dbReference type="Proteomes" id="UP000006462"/>
    </source>
</evidence>
<feature type="compositionally biased region" description="Basic and acidic residues" evidence="1">
    <location>
        <begin position="29"/>
        <end position="38"/>
    </location>
</feature>